<keyword evidence="1" id="KW-1133">Transmembrane helix</keyword>
<gene>
    <name evidence="2" type="ORF">OENI_1480</name>
</gene>
<evidence type="ECO:0000313" key="3">
    <source>
        <dbReference type="Proteomes" id="UP000294726"/>
    </source>
</evidence>
<proteinExistence type="predicted"/>
<dbReference type="EMBL" id="LR031358">
    <property type="protein sequence ID" value="VDB98772.1"/>
    <property type="molecule type" value="Genomic_DNA"/>
</dbReference>
<evidence type="ECO:0000313" key="2">
    <source>
        <dbReference type="EMBL" id="VDB98772.1"/>
    </source>
</evidence>
<organism evidence="2 3">
    <name type="scientific">Oenococcus oeni</name>
    <name type="common">Leuconostoc oenos</name>
    <dbReference type="NCBI Taxonomy" id="1247"/>
    <lineage>
        <taxon>Bacteria</taxon>
        <taxon>Bacillati</taxon>
        <taxon>Bacillota</taxon>
        <taxon>Bacilli</taxon>
        <taxon>Lactobacillales</taxon>
        <taxon>Lactobacillaceae</taxon>
        <taxon>Oenococcus</taxon>
    </lineage>
</organism>
<name>A0AAQ2UWJ5_OENOE</name>
<keyword evidence="1" id="KW-0472">Membrane</keyword>
<sequence>MQVFFICIRNLSIYISAVIISGTFSSIRNYQLEKLSKNKSHLLRALITIIVSLDAYHSKSSINTCS</sequence>
<protein>
    <submittedName>
        <fullName evidence="2">Uncharacterized protein</fullName>
    </submittedName>
</protein>
<reference evidence="2 3" key="1">
    <citation type="submission" date="2018-08" db="EMBL/GenBank/DDBJ databases">
        <authorList>
            <person name="Lorentzen P. G. S. M."/>
        </authorList>
    </citation>
    <scope>NUCLEOTIDE SEQUENCE [LARGE SCALE GENOMIC DNA]</scope>
    <source>
        <strain evidence="2 3">CRBO_1381</strain>
    </source>
</reference>
<keyword evidence="1" id="KW-0812">Transmembrane</keyword>
<feature type="transmembrane region" description="Helical" evidence="1">
    <location>
        <begin position="12"/>
        <end position="30"/>
    </location>
</feature>
<accession>A0AAQ2UWJ5</accession>
<evidence type="ECO:0000256" key="1">
    <source>
        <dbReference type="SAM" id="Phobius"/>
    </source>
</evidence>
<dbReference type="AlphaFoldDB" id="A0AAQ2UWJ5"/>
<dbReference type="Proteomes" id="UP000294726">
    <property type="component" value="Chromosome"/>
</dbReference>